<name>A0A844GDR8_9NEIS</name>
<dbReference type="GO" id="GO:0004519">
    <property type="term" value="F:endonuclease activity"/>
    <property type="evidence" value="ECO:0007669"/>
    <property type="project" value="UniProtKB-KW"/>
</dbReference>
<dbReference type="EMBL" id="WLYX01000001">
    <property type="protein sequence ID" value="MTD33912.1"/>
    <property type="molecule type" value="Genomic_DNA"/>
</dbReference>
<organism evidence="8 9">
    <name type="scientific">Paludibacterium denitrificans</name>
    <dbReference type="NCBI Taxonomy" id="2675226"/>
    <lineage>
        <taxon>Bacteria</taxon>
        <taxon>Pseudomonadati</taxon>
        <taxon>Pseudomonadota</taxon>
        <taxon>Betaproteobacteria</taxon>
        <taxon>Neisseriales</taxon>
        <taxon>Chromobacteriaceae</taxon>
        <taxon>Paludibacterium</taxon>
    </lineage>
</organism>
<reference evidence="8 9" key="1">
    <citation type="submission" date="2019-11" db="EMBL/GenBank/DDBJ databases">
        <title>Draft genome sequence of Paludibacterium sp. dN18-1.</title>
        <authorList>
            <person name="Im W.-T."/>
        </authorList>
    </citation>
    <scope>NUCLEOTIDE SEQUENCE [LARGE SCALE GENOMIC DNA]</scope>
    <source>
        <strain evidence="9">dN 18-1</strain>
    </source>
</reference>
<gene>
    <name evidence="8" type="ORF">GKE73_15710</name>
</gene>
<comment type="similarity">
    <text evidence="2">Belongs to the phage GPA family.</text>
</comment>
<keyword evidence="9" id="KW-1185">Reference proteome</keyword>
<proteinExistence type="inferred from homology"/>
<dbReference type="AlphaFoldDB" id="A0A844GDR8"/>
<evidence type="ECO:0000256" key="1">
    <source>
        <dbReference type="ARBA" id="ARBA00003293"/>
    </source>
</evidence>
<comment type="function">
    <text evidence="1">Possible endonuclease which induces a single-strand cut and initiates DNA replication.</text>
</comment>
<dbReference type="GO" id="GO:0006260">
    <property type="term" value="P:DNA replication"/>
    <property type="evidence" value="ECO:0007669"/>
    <property type="project" value="UniProtKB-KW"/>
</dbReference>
<keyword evidence="5" id="KW-0255">Endonuclease</keyword>
<dbReference type="GO" id="GO:0016787">
    <property type="term" value="F:hydrolase activity"/>
    <property type="evidence" value="ECO:0007669"/>
    <property type="project" value="UniProtKB-KW"/>
</dbReference>
<evidence type="ECO:0000256" key="3">
    <source>
        <dbReference type="ARBA" id="ARBA00022705"/>
    </source>
</evidence>
<sequence>MLNRLHIDSEFAFETVRGIPQAVSEGVLREWEGRKHVPLETPKGRRINPQRGVMGIHVPDDRPRNANIWLRHISETIRGLGLPRHVLIDENDITAKAKALARRVGWMCRNGASLVEVQALARLYAVDLPDPGKAPHTEQSVWLRASNPVWWRRQIRKASHRTLERGAIIAGRVHNRAGLYASDDAVKRLAARKRQSRELLAMTQVINELGQSYTLEELAALSTSNPLIRRAELMVRLRGFEQYAKEEGHVCDFITLTCPGSYHPRLSKTGAPNPGYNPLFGPRESQMHLRTVWARARAKLARAGVRMYGFRVAEPHHDGTPHWHMVLFFEGQYRRIVRKVMRHYALQVEPNQPGAWRRRCTFKTIDLVNGSACGYVAKYIAKNVDGRNHEGLSLSDFDHESNPTDPQLFSESAFRVEALGEVGHSPIPANRCCTGHGMARTAPPPR</sequence>
<dbReference type="InterPro" id="IPR008766">
    <property type="entry name" value="Replication_gene_A-like"/>
</dbReference>
<evidence type="ECO:0000313" key="9">
    <source>
        <dbReference type="Proteomes" id="UP000446658"/>
    </source>
</evidence>
<evidence type="ECO:0000256" key="4">
    <source>
        <dbReference type="ARBA" id="ARBA00022722"/>
    </source>
</evidence>
<keyword evidence="6" id="KW-0378">Hydrolase</keyword>
<evidence type="ECO:0000313" key="8">
    <source>
        <dbReference type="EMBL" id="MTD33912.1"/>
    </source>
</evidence>
<protein>
    <recommendedName>
        <fullName evidence="7">Replication gene A protein-like domain-containing protein</fullName>
    </recommendedName>
</protein>
<dbReference type="Proteomes" id="UP000446658">
    <property type="component" value="Unassembled WGS sequence"/>
</dbReference>
<evidence type="ECO:0000256" key="6">
    <source>
        <dbReference type="ARBA" id="ARBA00022801"/>
    </source>
</evidence>
<evidence type="ECO:0000256" key="2">
    <source>
        <dbReference type="ARBA" id="ARBA00009260"/>
    </source>
</evidence>
<dbReference type="RefSeq" id="WP_230371086.1">
    <property type="nucleotide sequence ID" value="NZ_WLYX01000001.1"/>
</dbReference>
<evidence type="ECO:0000259" key="7">
    <source>
        <dbReference type="Pfam" id="PF05840"/>
    </source>
</evidence>
<keyword evidence="4" id="KW-0540">Nuclease</keyword>
<feature type="domain" description="Replication gene A protein-like" evidence="7">
    <location>
        <begin position="140"/>
        <end position="387"/>
    </location>
</feature>
<accession>A0A844GDR8</accession>
<comment type="caution">
    <text evidence="8">The sequence shown here is derived from an EMBL/GenBank/DDBJ whole genome shotgun (WGS) entry which is preliminary data.</text>
</comment>
<evidence type="ECO:0000256" key="5">
    <source>
        <dbReference type="ARBA" id="ARBA00022759"/>
    </source>
</evidence>
<keyword evidence="3" id="KW-0235">DNA replication</keyword>
<dbReference type="Pfam" id="PF05840">
    <property type="entry name" value="Phage_GPA"/>
    <property type="match status" value="1"/>
</dbReference>